<keyword evidence="1 2" id="KW-0808">Transferase</keyword>
<evidence type="ECO:0000313" key="5">
    <source>
        <dbReference type="EMBL" id="MDS1268864.1"/>
    </source>
</evidence>
<evidence type="ECO:0000313" key="6">
    <source>
        <dbReference type="Proteomes" id="UP001250214"/>
    </source>
</evidence>
<comment type="similarity">
    <text evidence="2">Belongs to the CDP-alcohol phosphatidyltransferase class-I family.</text>
</comment>
<proteinExistence type="inferred from homology"/>
<dbReference type="Pfam" id="PF01066">
    <property type="entry name" value="CDP-OH_P_transf"/>
    <property type="match status" value="1"/>
</dbReference>
<feature type="transmembrane region" description="Helical" evidence="4">
    <location>
        <begin position="178"/>
        <end position="197"/>
    </location>
</feature>
<dbReference type="InterPro" id="IPR000462">
    <property type="entry name" value="CDP-OH_P_trans"/>
</dbReference>
<keyword evidence="4" id="KW-1133">Transmembrane helix</keyword>
<dbReference type="InterPro" id="IPR048254">
    <property type="entry name" value="CDP_ALCOHOL_P_TRANSF_CS"/>
</dbReference>
<keyword evidence="4" id="KW-0472">Membrane</keyword>
<feature type="region of interest" description="Disordered" evidence="3">
    <location>
        <begin position="261"/>
        <end position="283"/>
    </location>
</feature>
<name>A0ABU2H2L2_9ACTN</name>
<dbReference type="Proteomes" id="UP001250214">
    <property type="component" value="Unassembled WGS sequence"/>
</dbReference>
<evidence type="ECO:0000256" key="1">
    <source>
        <dbReference type="ARBA" id="ARBA00022679"/>
    </source>
</evidence>
<dbReference type="EMBL" id="JAVLVT010000001">
    <property type="protein sequence ID" value="MDS1268864.1"/>
    <property type="molecule type" value="Genomic_DNA"/>
</dbReference>
<dbReference type="Gene3D" id="1.20.120.1760">
    <property type="match status" value="1"/>
</dbReference>
<feature type="transmembrane region" description="Helical" evidence="4">
    <location>
        <begin position="22"/>
        <end position="41"/>
    </location>
</feature>
<accession>A0ABU2H2L2</accession>
<protein>
    <submittedName>
        <fullName evidence="5">CDP-alcohol phosphatidyltransferase family protein</fullName>
    </submittedName>
</protein>
<comment type="caution">
    <text evidence="5">The sequence shown here is derived from an EMBL/GenBank/DDBJ whole genome shotgun (WGS) entry which is preliminary data.</text>
</comment>
<keyword evidence="6" id="KW-1185">Reference proteome</keyword>
<feature type="transmembrane region" description="Helical" evidence="4">
    <location>
        <begin position="231"/>
        <end position="252"/>
    </location>
</feature>
<feature type="transmembrane region" description="Helical" evidence="4">
    <location>
        <begin position="98"/>
        <end position="118"/>
    </location>
</feature>
<dbReference type="PROSITE" id="PS00379">
    <property type="entry name" value="CDP_ALCOHOL_P_TRANSF"/>
    <property type="match status" value="1"/>
</dbReference>
<evidence type="ECO:0000256" key="3">
    <source>
        <dbReference type="SAM" id="MobiDB-lite"/>
    </source>
</evidence>
<feature type="transmembrane region" description="Helical" evidence="4">
    <location>
        <begin position="124"/>
        <end position="142"/>
    </location>
</feature>
<reference evidence="6" key="1">
    <citation type="submission" date="2023-07" db="EMBL/GenBank/DDBJ databases">
        <title>Novel species in the genus Lipingzhangella isolated from Sambhar Salt Lake.</title>
        <authorList>
            <person name="Jiya N."/>
            <person name="Kajale S."/>
            <person name="Sharma A."/>
        </authorList>
    </citation>
    <scope>NUCLEOTIDE SEQUENCE [LARGE SCALE GENOMIC DNA]</scope>
    <source>
        <strain evidence="6">LS1_29</strain>
    </source>
</reference>
<gene>
    <name evidence="5" type="ORF">RIF23_00995</name>
</gene>
<evidence type="ECO:0000256" key="2">
    <source>
        <dbReference type="RuleBase" id="RU003750"/>
    </source>
</evidence>
<feature type="transmembrane region" description="Helical" evidence="4">
    <location>
        <begin position="204"/>
        <end position="225"/>
    </location>
</feature>
<sequence length="283" mass="29013">MAAPAAGPEDEITSQPRLRLGVADYLTLGNALCGFMAVWQLTAAQVGQVSSGVVGPLQREAVATAVILLLLAAACDVFDGRVARKLGGSGMGAELDNLADVISFGFAPAFFVVTWGGLGGDSRGLLAIGAGAAVLLAVVVRLARFSCQSPGTDYFTGLPSPFGAMAVVTIVLLQPPLYAGLAAILAVAWLMVSRISYPKPRGRLAYGVLTAILLGVGLLAAWALSLPLGDILLYAGAGLVLAMVVALPFYVLATRHHGEDDVVEDEDEAPLGMQGDDPDPATA</sequence>
<evidence type="ECO:0000256" key="4">
    <source>
        <dbReference type="SAM" id="Phobius"/>
    </source>
</evidence>
<dbReference type="InterPro" id="IPR043130">
    <property type="entry name" value="CDP-OH_PTrfase_TM_dom"/>
</dbReference>
<keyword evidence="4" id="KW-0812">Transmembrane</keyword>
<organism evidence="5 6">
    <name type="scientific">Lipingzhangella rawalii</name>
    <dbReference type="NCBI Taxonomy" id="2055835"/>
    <lineage>
        <taxon>Bacteria</taxon>
        <taxon>Bacillati</taxon>
        <taxon>Actinomycetota</taxon>
        <taxon>Actinomycetes</taxon>
        <taxon>Streptosporangiales</taxon>
        <taxon>Nocardiopsidaceae</taxon>
        <taxon>Lipingzhangella</taxon>
    </lineage>
</organism>